<name>A0A8J6LC28_TENMO</name>
<reference evidence="2" key="1">
    <citation type="journal article" date="2020" name="J Insects Food Feed">
        <title>The yellow mealworm (Tenebrio molitor) genome: a resource for the emerging insects as food and feed industry.</title>
        <authorList>
            <person name="Eriksson T."/>
            <person name="Andere A."/>
            <person name="Kelstrup H."/>
            <person name="Emery V."/>
            <person name="Picard C."/>
        </authorList>
    </citation>
    <scope>NUCLEOTIDE SEQUENCE</scope>
    <source>
        <strain evidence="2">Stoneville</strain>
        <tissue evidence="2">Whole head</tissue>
    </source>
</reference>
<reference evidence="2" key="2">
    <citation type="submission" date="2021-08" db="EMBL/GenBank/DDBJ databases">
        <authorList>
            <person name="Eriksson T."/>
        </authorList>
    </citation>
    <scope>NUCLEOTIDE SEQUENCE</scope>
    <source>
        <strain evidence="2">Stoneville</strain>
        <tissue evidence="2">Whole head</tissue>
    </source>
</reference>
<dbReference type="Gene3D" id="2.40.70.10">
    <property type="entry name" value="Acid Proteases"/>
    <property type="match status" value="1"/>
</dbReference>
<gene>
    <name evidence="2" type="ORF">GEV33_006122</name>
</gene>
<feature type="region of interest" description="Disordered" evidence="1">
    <location>
        <begin position="107"/>
        <end position="150"/>
    </location>
</feature>
<feature type="region of interest" description="Disordered" evidence="1">
    <location>
        <begin position="48"/>
        <end position="73"/>
    </location>
</feature>
<evidence type="ECO:0000313" key="3">
    <source>
        <dbReference type="Proteomes" id="UP000719412"/>
    </source>
</evidence>
<proteinExistence type="predicted"/>
<protein>
    <submittedName>
        <fullName evidence="2">Uncharacterized protein</fullName>
    </submittedName>
</protein>
<evidence type="ECO:0000313" key="2">
    <source>
        <dbReference type="EMBL" id="KAH0816669.1"/>
    </source>
</evidence>
<dbReference type="InterPro" id="IPR021109">
    <property type="entry name" value="Peptidase_aspartic_dom_sf"/>
</dbReference>
<dbReference type="Proteomes" id="UP000719412">
    <property type="component" value="Unassembled WGS sequence"/>
</dbReference>
<dbReference type="AlphaFoldDB" id="A0A8J6LC28"/>
<organism evidence="2 3">
    <name type="scientific">Tenebrio molitor</name>
    <name type="common">Yellow mealworm beetle</name>
    <dbReference type="NCBI Taxonomy" id="7067"/>
    <lineage>
        <taxon>Eukaryota</taxon>
        <taxon>Metazoa</taxon>
        <taxon>Ecdysozoa</taxon>
        <taxon>Arthropoda</taxon>
        <taxon>Hexapoda</taxon>
        <taxon>Insecta</taxon>
        <taxon>Pterygota</taxon>
        <taxon>Neoptera</taxon>
        <taxon>Endopterygota</taxon>
        <taxon>Coleoptera</taxon>
        <taxon>Polyphaga</taxon>
        <taxon>Cucujiformia</taxon>
        <taxon>Tenebrionidae</taxon>
        <taxon>Tenebrio</taxon>
    </lineage>
</organism>
<feature type="compositionally biased region" description="Polar residues" evidence="1">
    <location>
        <begin position="134"/>
        <end position="150"/>
    </location>
</feature>
<accession>A0A8J6LC28</accession>
<dbReference type="EMBL" id="JABDTM020021138">
    <property type="protein sequence ID" value="KAH0816669.1"/>
    <property type="molecule type" value="Genomic_DNA"/>
</dbReference>
<comment type="caution">
    <text evidence="2">The sequence shown here is derived from an EMBL/GenBank/DDBJ whole genome shotgun (WGS) entry which is preliminary data.</text>
</comment>
<dbReference type="SUPFAM" id="SSF50630">
    <property type="entry name" value="Acid proteases"/>
    <property type="match status" value="1"/>
</dbReference>
<keyword evidence="3" id="KW-1185">Reference proteome</keyword>
<dbReference type="CDD" id="cd00303">
    <property type="entry name" value="retropepsin_like"/>
    <property type="match status" value="1"/>
</dbReference>
<evidence type="ECO:0000256" key="1">
    <source>
        <dbReference type="SAM" id="MobiDB-lite"/>
    </source>
</evidence>
<sequence>MVDPKMIVTPMKCQARKRRTYRGADLRIPDERFAKKQTPECGVKFHARISSSTVGPRKSPRKSPRNVQVSRDVDRPVTIKARIRLSAKKDYLLEKTRVIEANERNTGCSDKTLDESQKTRSRKKAKAENKRANDTSAPTTTQHPNDASQNSVKCYGCWKEDVIRKNYVNGAEWPAVKIVIGGVPGTAYLDSGAKASLASPEPYKVLKNQGYRFKKVPINLIQADGSSRPAVVQSTRASVLVNGKKIPTNFMAIPGSPEAKTLLGVDFLNEAGLVIDYKNHRWHFSGKRHETYGFVHKDDNSRTSLP</sequence>